<reference evidence="2 3" key="1">
    <citation type="journal article" date="2016" name="Nat. Commun.">
        <title>Thousands of microbial genomes shed light on interconnected biogeochemical processes in an aquifer system.</title>
        <authorList>
            <person name="Anantharaman K."/>
            <person name="Brown C.T."/>
            <person name="Hug L.A."/>
            <person name="Sharon I."/>
            <person name="Castelle C.J."/>
            <person name="Probst A.J."/>
            <person name="Thomas B.C."/>
            <person name="Singh A."/>
            <person name="Wilkins M.J."/>
            <person name="Karaoz U."/>
            <person name="Brodie E.L."/>
            <person name="Williams K.H."/>
            <person name="Hubbard S.S."/>
            <person name="Banfield J.F."/>
        </authorList>
    </citation>
    <scope>NUCLEOTIDE SEQUENCE [LARGE SCALE GENOMIC DNA]</scope>
</reference>
<evidence type="ECO:0000313" key="2">
    <source>
        <dbReference type="EMBL" id="OGY91402.1"/>
    </source>
</evidence>
<keyword evidence="1" id="KW-0472">Membrane</keyword>
<dbReference type="Proteomes" id="UP000178109">
    <property type="component" value="Unassembled WGS sequence"/>
</dbReference>
<accession>A0A1G2BQK7</accession>
<dbReference type="STRING" id="1798553.A3H70_00025"/>
<feature type="transmembrane region" description="Helical" evidence="1">
    <location>
        <begin position="293"/>
        <end position="312"/>
    </location>
</feature>
<sequence length="481" mass="54166">MLPETQTTERSRALLAASAALALFWVVFLWGWWQDGPYALGANMSLFLIALLAAGVRIGLQERKFFSAKNLAWIMPLLLIGASYALYDNPFIKIVNLFAIPVFAMIFLTYAAHPRAASFQWGAKFVVQVIERWAWILGLIPKSALCLITALSPRENDKWRAGKRAALGLILLAVIGTIIVAPLLGSADPTFGSIVSAFYDWLGQFIDPELAGRIFVFVILLIGILSLFFSLRQSRAGSDDDGVPRQTDSLIAGIVLAGILGLYVIFLWLQINRLWVNQLPIDFKTTESLVKSGFWQLFVLTILNIAFFFACYRRTNKPVQRLLLGFATASLLLLGSAAWRLVLYVFGYGFSYEKFYASYTVVFCAVLLIWLIGRMFASARANLLKAAVFLLLWMYAVIAIAPVEQFVFRANLALSARQDSRINRYEMTMLSPDVLGQVEETYKKSPQLLEGWDQWIADNKEMVAKKAWYEMNVMNLFYLAK</sequence>
<evidence type="ECO:0000256" key="1">
    <source>
        <dbReference type="SAM" id="Phobius"/>
    </source>
</evidence>
<feature type="transmembrane region" description="Helical" evidence="1">
    <location>
        <begin position="165"/>
        <end position="184"/>
    </location>
</feature>
<dbReference type="InterPro" id="IPR025291">
    <property type="entry name" value="DUF4153"/>
</dbReference>
<dbReference type="Pfam" id="PF13687">
    <property type="entry name" value="DUF4153"/>
    <property type="match status" value="1"/>
</dbReference>
<feature type="transmembrane region" description="Helical" evidence="1">
    <location>
        <begin position="356"/>
        <end position="376"/>
    </location>
</feature>
<feature type="transmembrane region" description="Helical" evidence="1">
    <location>
        <begin position="210"/>
        <end position="229"/>
    </location>
</feature>
<feature type="transmembrane region" description="Helical" evidence="1">
    <location>
        <begin position="383"/>
        <end position="403"/>
    </location>
</feature>
<organism evidence="2 3">
    <name type="scientific">Candidatus Komeilibacteria bacterium RIFCSPLOWO2_02_FULL_48_11</name>
    <dbReference type="NCBI Taxonomy" id="1798553"/>
    <lineage>
        <taxon>Bacteria</taxon>
        <taxon>Candidatus Komeiliibacteriota</taxon>
    </lineage>
</organism>
<dbReference type="EMBL" id="MHKO01000047">
    <property type="protein sequence ID" value="OGY91402.1"/>
    <property type="molecule type" value="Genomic_DNA"/>
</dbReference>
<gene>
    <name evidence="2" type="ORF">A3H70_00025</name>
</gene>
<dbReference type="AlphaFoldDB" id="A0A1G2BQK7"/>
<feature type="transmembrane region" description="Helical" evidence="1">
    <location>
        <begin position="133"/>
        <end position="153"/>
    </location>
</feature>
<feature type="transmembrane region" description="Helical" evidence="1">
    <location>
        <begin position="94"/>
        <end position="113"/>
    </location>
</feature>
<feature type="transmembrane region" description="Helical" evidence="1">
    <location>
        <begin position="12"/>
        <end position="33"/>
    </location>
</feature>
<name>A0A1G2BQK7_9BACT</name>
<protein>
    <submittedName>
        <fullName evidence="2">Uncharacterized protein</fullName>
    </submittedName>
</protein>
<comment type="caution">
    <text evidence="2">The sequence shown here is derived from an EMBL/GenBank/DDBJ whole genome shotgun (WGS) entry which is preliminary data.</text>
</comment>
<proteinExistence type="predicted"/>
<keyword evidence="1" id="KW-0812">Transmembrane</keyword>
<keyword evidence="1" id="KW-1133">Transmembrane helix</keyword>
<evidence type="ECO:0000313" key="3">
    <source>
        <dbReference type="Proteomes" id="UP000178109"/>
    </source>
</evidence>
<feature type="transmembrane region" description="Helical" evidence="1">
    <location>
        <begin position="250"/>
        <end position="271"/>
    </location>
</feature>
<feature type="transmembrane region" description="Helical" evidence="1">
    <location>
        <begin position="324"/>
        <end position="350"/>
    </location>
</feature>
<feature type="transmembrane region" description="Helical" evidence="1">
    <location>
        <begin position="40"/>
        <end position="58"/>
    </location>
</feature>